<organism evidence="1 2">
    <name type="scientific">Romanomermis culicivorax</name>
    <name type="common">Nematode worm</name>
    <dbReference type="NCBI Taxonomy" id="13658"/>
    <lineage>
        <taxon>Eukaryota</taxon>
        <taxon>Metazoa</taxon>
        <taxon>Ecdysozoa</taxon>
        <taxon>Nematoda</taxon>
        <taxon>Enoplea</taxon>
        <taxon>Dorylaimia</taxon>
        <taxon>Mermithida</taxon>
        <taxon>Mermithoidea</taxon>
        <taxon>Mermithidae</taxon>
        <taxon>Romanomermis</taxon>
    </lineage>
</organism>
<accession>A0A915HFV1</accession>
<evidence type="ECO:0000313" key="1">
    <source>
        <dbReference type="Proteomes" id="UP000887565"/>
    </source>
</evidence>
<keyword evidence="1" id="KW-1185">Reference proteome</keyword>
<evidence type="ECO:0000313" key="2">
    <source>
        <dbReference type="WBParaSite" id="nRc.2.0.1.t00283-RA"/>
    </source>
</evidence>
<name>A0A915HFV1_ROMCU</name>
<dbReference type="Proteomes" id="UP000887565">
    <property type="component" value="Unplaced"/>
</dbReference>
<reference evidence="2" key="1">
    <citation type="submission" date="2022-11" db="UniProtKB">
        <authorList>
            <consortium name="WormBaseParasite"/>
        </authorList>
    </citation>
    <scope>IDENTIFICATION</scope>
</reference>
<sequence>MQLMNNGSVSSSRLELEISTNSRIVQIEPVSQTIFLIRDDKNRFGLLDAKLNVTNWFYFEDIMDFRLMRKGSQEIPKSSSTVKYVNISRSVDGLNISWTVEPVGNESHLFDITFYEPISDQKWKSLLNPEYQPLLESYSTMIKNLTSDSQYSIKYSTNYHSENVYNERFFQFDQIFEWTITAATLPDIYITPKMTNVEIVQKLDGEYSKVYFSLT</sequence>
<dbReference type="WBParaSite" id="nRc.2.0.1.t00283-RA">
    <property type="protein sequence ID" value="nRc.2.0.1.t00283-RA"/>
    <property type="gene ID" value="nRc.2.0.1.g00283"/>
</dbReference>
<proteinExistence type="predicted"/>
<dbReference type="AlphaFoldDB" id="A0A915HFV1"/>
<protein>
    <submittedName>
        <fullName evidence="2">Fibronectin type-III domain-containing protein</fullName>
    </submittedName>
</protein>